<protein>
    <submittedName>
        <fullName evidence="2">NADH-quinone oxidoreductase subunit E</fullName>
    </submittedName>
</protein>
<comment type="caution">
    <text evidence="2">The sequence shown here is derived from an EMBL/GenBank/DDBJ whole genome shotgun (WGS) entry which is preliminary data.</text>
</comment>
<dbReference type="AlphaFoldDB" id="A0A7W9VWH0"/>
<evidence type="ECO:0000313" key="2">
    <source>
        <dbReference type="EMBL" id="MBB6013290.1"/>
    </source>
</evidence>
<reference evidence="2 3" key="1">
    <citation type="submission" date="2020-08" db="EMBL/GenBank/DDBJ databases">
        <title>Genomic Encyclopedia of Type Strains, Phase IV (KMG-IV): sequencing the most valuable type-strain genomes for metagenomic binning, comparative biology and taxonomic classification.</title>
        <authorList>
            <person name="Goeker M."/>
        </authorList>
    </citation>
    <scope>NUCLEOTIDE SEQUENCE [LARGE SCALE GENOMIC DNA]</scope>
    <source>
        <strain evidence="2 3">DSM 11099</strain>
    </source>
</reference>
<organism evidence="2 3">
    <name type="scientific">Aquamicrobium lusatiense</name>
    <dbReference type="NCBI Taxonomy" id="89772"/>
    <lineage>
        <taxon>Bacteria</taxon>
        <taxon>Pseudomonadati</taxon>
        <taxon>Pseudomonadota</taxon>
        <taxon>Alphaproteobacteria</taxon>
        <taxon>Hyphomicrobiales</taxon>
        <taxon>Phyllobacteriaceae</taxon>
        <taxon>Aquamicrobium</taxon>
    </lineage>
</organism>
<evidence type="ECO:0000256" key="1">
    <source>
        <dbReference type="SAM" id="MobiDB-lite"/>
    </source>
</evidence>
<name>A0A7W9VWH0_9HYPH</name>
<dbReference type="Proteomes" id="UP000533306">
    <property type="component" value="Unassembled WGS sequence"/>
</dbReference>
<proteinExistence type="predicted"/>
<evidence type="ECO:0000313" key="3">
    <source>
        <dbReference type="Proteomes" id="UP000533306"/>
    </source>
</evidence>
<feature type="region of interest" description="Disordered" evidence="1">
    <location>
        <begin position="57"/>
        <end position="93"/>
    </location>
</feature>
<keyword evidence="3" id="KW-1185">Reference proteome</keyword>
<accession>A0A7W9VWH0</accession>
<dbReference type="EMBL" id="JACHEU010000001">
    <property type="protein sequence ID" value="MBB6013290.1"/>
    <property type="molecule type" value="Genomic_DNA"/>
</dbReference>
<gene>
    <name evidence="2" type="ORF">HNR59_002635</name>
</gene>
<sequence length="161" mass="16958">MASAVNLLVHPAAGMAAASALGLGLASQAFGIWLGAFNGASEVSQKLFQSFEGASGYDNGKAVAGKDASRPAKAASEPAKTHQPQALDKPSAPDDLKAITGVGPKLEMVLNGYGIWTYRQIAEWTDAEIAWMDDTLGFRGRIRRDDWVGQAAALQDGQRVK</sequence>